<organism evidence="2 3">
    <name type="scientific">Stenotrophomonas lacuserhaii</name>
    <dbReference type="NCBI Taxonomy" id="2760084"/>
    <lineage>
        <taxon>Bacteria</taxon>
        <taxon>Pseudomonadati</taxon>
        <taxon>Pseudomonadota</taxon>
        <taxon>Gammaproteobacteria</taxon>
        <taxon>Lysobacterales</taxon>
        <taxon>Lysobacteraceae</taxon>
        <taxon>Stenotrophomonas</taxon>
    </lineage>
</organism>
<proteinExistence type="predicted"/>
<evidence type="ECO:0000256" key="1">
    <source>
        <dbReference type="SAM" id="Phobius"/>
    </source>
</evidence>
<sequence length="335" mass="37040">MKNPLWFWGAFLLFFALMFAVGVPVMIYGQASYPVPLEARIAPAWALTMLAVSVGLWLGLLYVYVDTLVLAGVRSVRRMHDILTCGEPRNALIEQVVCLPGSVDGFPQLRLRLAFDNLSGTPITDELVLVDSKPMQRRYEVGRTLPARLSRSPGPYPNMSLEGGTPEINHSTLWLRASIGVLFVAVVASAYGVAWHLQNDGLGWTFLSLGHPLLICPLVLWVFVVGIRLLMRRLQADAAANALKYRGVGTVAIIDDVRQTGAFFNEQPQVEFQLRFTDAAGQPQRAVIRRYVPLIDLATIPRETMRIIYDPGNPSRVQMDQDAARRAWLGATGAG</sequence>
<evidence type="ECO:0000313" key="3">
    <source>
        <dbReference type="Proteomes" id="UP000636938"/>
    </source>
</evidence>
<keyword evidence="1" id="KW-1133">Transmembrane helix</keyword>
<keyword evidence="1" id="KW-0812">Transmembrane</keyword>
<accession>A0A8X8G1L9</accession>
<dbReference type="AlphaFoldDB" id="A0A8X8G1L9"/>
<feature type="transmembrane region" description="Helical" evidence="1">
    <location>
        <begin position="173"/>
        <end position="197"/>
    </location>
</feature>
<reference evidence="2 3" key="1">
    <citation type="submission" date="2020-08" db="EMBL/GenBank/DDBJ databases">
        <title>A Genomic Blueprint of the Chicken Gut Microbiome.</title>
        <authorList>
            <person name="Gilroy R."/>
            <person name="Ravi A."/>
            <person name="Getino M."/>
            <person name="Pursley I."/>
            <person name="Horton D.L."/>
            <person name="Alikhan N.-F."/>
            <person name="Baker D."/>
            <person name="Gharbi K."/>
            <person name="Hall N."/>
            <person name="Watson M."/>
            <person name="Adriaenssens E.M."/>
            <person name="Foster-Nyarko E."/>
            <person name="Jarju S."/>
            <person name="Secka A."/>
            <person name="Antonio M."/>
            <person name="Oren A."/>
            <person name="Chaudhuri R."/>
            <person name="La Ragione R.M."/>
            <person name="Hildebrand F."/>
            <person name="Pallen M.J."/>
        </authorList>
    </citation>
    <scope>NUCLEOTIDE SEQUENCE [LARGE SCALE GENOMIC DNA]</scope>
    <source>
        <strain evidence="2 3">Sa5BUN4</strain>
    </source>
</reference>
<keyword evidence="1" id="KW-0472">Membrane</keyword>
<comment type="caution">
    <text evidence="2">The sequence shown here is derived from an EMBL/GenBank/DDBJ whole genome shotgun (WGS) entry which is preliminary data.</text>
</comment>
<gene>
    <name evidence="2" type="ORF">H9654_11915</name>
</gene>
<evidence type="ECO:0008006" key="4">
    <source>
        <dbReference type="Google" id="ProtNLM"/>
    </source>
</evidence>
<feature type="transmembrane region" description="Helical" evidence="1">
    <location>
        <begin position="44"/>
        <end position="65"/>
    </location>
</feature>
<evidence type="ECO:0000313" key="2">
    <source>
        <dbReference type="EMBL" id="MBD7954905.1"/>
    </source>
</evidence>
<keyword evidence="3" id="KW-1185">Reference proteome</keyword>
<feature type="transmembrane region" description="Helical" evidence="1">
    <location>
        <begin position="209"/>
        <end position="231"/>
    </location>
</feature>
<name>A0A8X8G1L9_9GAMM</name>
<protein>
    <recommendedName>
        <fullName evidence="4">Transmembrane protein</fullName>
    </recommendedName>
</protein>
<dbReference type="EMBL" id="JACSQS010000012">
    <property type="protein sequence ID" value="MBD7954905.1"/>
    <property type="molecule type" value="Genomic_DNA"/>
</dbReference>
<dbReference type="Proteomes" id="UP000636938">
    <property type="component" value="Unassembled WGS sequence"/>
</dbReference>